<dbReference type="RefSeq" id="WP_169013267.1">
    <property type="nucleotide sequence ID" value="NZ_JABBJH010000003.1"/>
</dbReference>
<gene>
    <name evidence="1" type="ORF">HG933_03605</name>
</gene>
<proteinExistence type="predicted"/>
<dbReference type="Gene3D" id="3.30.2020.10">
    <property type="entry name" value="NE0471-like N-terminal domain"/>
    <property type="match status" value="1"/>
</dbReference>
<dbReference type="InterPro" id="IPR036782">
    <property type="entry name" value="NE0471-like_N"/>
</dbReference>
<comment type="caution">
    <text evidence="1">The sequence shown here is derived from an EMBL/GenBank/DDBJ whole genome shotgun (WGS) entry which is preliminary data.</text>
</comment>
<protein>
    <submittedName>
        <fullName evidence="1">DUF2442 domain-containing protein</fullName>
    </submittedName>
</protein>
<dbReference type="SUPFAM" id="SSF143880">
    <property type="entry name" value="NE0471 N-terminal domain-like"/>
    <property type="match status" value="1"/>
</dbReference>
<dbReference type="Proteomes" id="UP000536773">
    <property type="component" value="Unassembled WGS sequence"/>
</dbReference>
<evidence type="ECO:0000313" key="1">
    <source>
        <dbReference type="EMBL" id="NMK38476.1"/>
    </source>
</evidence>
<dbReference type="EMBL" id="JABBJH010000003">
    <property type="protein sequence ID" value="NMK38476.1"/>
    <property type="molecule type" value="Genomic_DNA"/>
</dbReference>
<name>A0A848EQX8_MEGEL</name>
<dbReference type="AlphaFoldDB" id="A0A848EQX8"/>
<organism evidence="1 2">
    <name type="scientific">Megasphaera elsdenii</name>
    <dbReference type="NCBI Taxonomy" id="907"/>
    <lineage>
        <taxon>Bacteria</taxon>
        <taxon>Bacillati</taxon>
        <taxon>Bacillota</taxon>
        <taxon>Negativicutes</taxon>
        <taxon>Veillonellales</taxon>
        <taxon>Veillonellaceae</taxon>
        <taxon>Megasphaera</taxon>
    </lineage>
</organism>
<evidence type="ECO:0000313" key="2">
    <source>
        <dbReference type="Proteomes" id="UP000536773"/>
    </source>
</evidence>
<accession>A0A848EQX8</accession>
<reference evidence="1 2" key="1">
    <citation type="submission" date="2020-04" db="EMBL/GenBank/DDBJ databases">
        <authorList>
            <person name="Hitch T.C.A."/>
            <person name="Wylensek D."/>
            <person name="Clavel T."/>
        </authorList>
    </citation>
    <scope>NUCLEOTIDE SEQUENCE [LARGE SCALE GENOMIC DNA]</scope>
    <source>
        <strain evidence="1 2">WCA-386-APC-2A</strain>
    </source>
</reference>
<sequence>MNDFIPEVLQAIPGEGYFIFVYFNDGTVRQYDASQLITQPGVFQKLQDLNTFRSCMTVLNGTVAWDLEGNRDETRCIDIDPFTVYDSPVVKDPLDNAQTA</sequence>